<dbReference type="RefSeq" id="WP_250874410.1">
    <property type="nucleotide sequence ID" value="NZ_JALXFV010000007.1"/>
</dbReference>
<dbReference type="EMBL" id="JBHUDC010000007">
    <property type="protein sequence ID" value="MFD1514475.1"/>
    <property type="molecule type" value="Genomic_DNA"/>
</dbReference>
<dbReference type="Pfam" id="PF10028">
    <property type="entry name" value="DUF2270"/>
    <property type="match status" value="1"/>
</dbReference>
<dbReference type="Proteomes" id="UP001597187">
    <property type="component" value="Unassembled WGS sequence"/>
</dbReference>
<dbReference type="AlphaFoldDB" id="A0ABD6AY97"/>
<keyword evidence="3" id="KW-1185">Reference proteome</keyword>
<comment type="caution">
    <text evidence="2">The sequence shown here is derived from an EMBL/GenBank/DDBJ whole genome shotgun (WGS) entry which is preliminary data.</text>
</comment>
<gene>
    <name evidence="2" type="ORF">ACFSBT_14430</name>
</gene>
<organism evidence="2 3">
    <name type="scientific">Halomarina rubra</name>
    <dbReference type="NCBI Taxonomy" id="2071873"/>
    <lineage>
        <taxon>Archaea</taxon>
        <taxon>Methanobacteriati</taxon>
        <taxon>Methanobacteriota</taxon>
        <taxon>Stenosarchaea group</taxon>
        <taxon>Halobacteria</taxon>
        <taxon>Halobacteriales</taxon>
        <taxon>Natronomonadaceae</taxon>
        <taxon>Halomarina</taxon>
    </lineage>
</organism>
<accession>A0ABD6AY97</accession>
<reference evidence="2 3" key="1">
    <citation type="journal article" date="2019" name="Int. J. Syst. Evol. Microbiol.">
        <title>The Global Catalogue of Microorganisms (GCM) 10K type strain sequencing project: providing services to taxonomists for standard genome sequencing and annotation.</title>
        <authorList>
            <consortium name="The Broad Institute Genomics Platform"/>
            <consortium name="The Broad Institute Genome Sequencing Center for Infectious Disease"/>
            <person name="Wu L."/>
            <person name="Ma J."/>
        </authorList>
    </citation>
    <scope>NUCLEOTIDE SEQUENCE [LARGE SCALE GENOMIC DNA]</scope>
    <source>
        <strain evidence="2 3">CGMCC 1.12563</strain>
    </source>
</reference>
<evidence type="ECO:0000256" key="1">
    <source>
        <dbReference type="SAM" id="Phobius"/>
    </source>
</evidence>
<proteinExistence type="predicted"/>
<protein>
    <submittedName>
        <fullName evidence="2">DUF2270 domain-containing protein</fullName>
    </submittedName>
</protein>
<feature type="transmembrane region" description="Helical" evidence="1">
    <location>
        <begin position="78"/>
        <end position="96"/>
    </location>
</feature>
<evidence type="ECO:0000313" key="3">
    <source>
        <dbReference type="Proteomes" id="UP001597187"/>
    </source>
</evidence>
<feature type="transmembrane region" description="Helical" evidence="1">
    <location>
        <begin position="160"/>
        <end position="179"/>
    </location>
</feature>
<feature type="transmembrane region" description="Helical" evidence="1">
    <location>
        <begin position="55"/>
        <end position="72"/>
    </location>
</feature>
<keyword evidence="1" id="KW-0812">Transmembrane</keyword>
<keyword evidence="1" id="KW-1133">Transmembrane helix</keyword>
<name>A0ABD6AY97_9EURY</name>
<dbReference type="InterPro" id="IPR014470">
    <property type="entry name" value="UCP01500"/>
</dbReference>
<evidence type="ECO:0000313" key="2">
    <source>
        <dbReference type="EMBL" id="MFD1514475.1"/>
    </source>
</evidence>
<keyword evidence="1" id="KW-0472">Membrane</keyword>
<sequence>MGDNDEHDIDPEAPDQREIGREMVDESTGLGSVMAHAYRGELDQATTWRQRLDQTTTWAVTIIAALLTWAFSSEDNPHYILLIGMVIVAIFVGIEARRYRDYDVYRSRIRLLQQNLFANALDPSQGVTHRNWRVELSNDYRTPTLKVSFLEALANRLRRVYFALLGVLLAAWVFRITAFSPRQDWVSAAGIAVLPGTIIIGTVALLYAVALGVVVWPRKRYAKGEFQEGDPEMWKEDEE</sequence>
<feature type="transmembrane region" description="Helical" evidence="1">
    <location>
        <begin position="185"/>
        <end position="216"/>
    </location>
</feature>